<dbReference type="Proteomes" id="UP000176944">
    <property type="component" value="Chromosome"/>
</dbReference>
<dbReference type="EMBL" id="CP017708">
    <property type="protein sequence ID" value="AOY79867.1"/>
    <property type="molecule type" value="Genomic_DNA"/>
</dbReference>
<accession>A0A1D9FWZ0</accession>
<evidence type="ECO:0000313" key="1">
    <source>
        <dbReference type="EMBL" id="AOY79867.1"/>
    </source>
</evidence>
<dbReference type="AlphaFoldDB" id="A0A1D9FWZ0"/>
<gene>
    <name evidence="1" type="ORF">BJP36_07910</name>
</gene>
<organism evidence="1 2">
    <name type="scientific">Moorena producens (strain JHB)</name>
    <dbReference type="NCBI Taxonomy" id="1454205"/>
    <lineage>
        <taxon>Bacteria</taxon>
        <taxon>Bacillati</taxon>
        <taxon>Cyanobacteriota</taxon>
        <taxon>Cyanophyceae</taxon>
        <taxon>Coleofasciculales</taxon>
        <taxon>Coleofasciculaceae</taxon>
        <taxon>Moorena</taxon>
    </lineage>
</organism>
<evidence type="ECO:0000313" key="2">
    <source>
        <dbReference type="Proteomes" id="UP000176944"/>
    </source>
</evidence>
<name>A0A1D9FWZ0_MOOP1</name>
<reference evidence="2" key="1">
    <citation type="submission" date="2016-10" db="EMBL/GenBank/DDBJ databases">
        <title>Comparative genomics uncovers the prolific and rare metabolic potential of the cyanobacterial genus Moorea.</title>
        <authorList>
            <person name="Leao T."/>
            <person name="Castelao G."/>
            <person name="Korobeynikov A."/>
            <person name="Monroe E.A."/>
            <person name="Podell S."/>
            <person name="Glukhov E."/>
            <person name="Allen E."/>
            <person name="Gerwick W.H."/>
            <person name="Gerwick L."/>
        </authorList>
    </citation>
    <scope>NUCLEOTIDE SEQUENCE [LARGE SCALE GENOMIC DNA]</scope>
    <source>
        <strain evidence="2">JHB</strain>
    </source>
</reference>
<sequence length="81" mass="8850">MLNNFGYTENLAVPLEINCPKGVSKISVPNQLTKPKLNSTASTNGDLVADLADLKLADLNQIPALCGHLLRSNPEFYRDPR</sequence>
<proteinExistence type="predicted"/>
<protein>
    <submittedName>
        <fullName evidence="1">Uncharacterized protein</fullName>
    </submittedName>
</protein>